<sequence length="88" mass="9577">MDGALVAAHFKQNFIAIHPYMDGNGRVSRLLAERILQEFDLPAPDWSKANFDLNLSVEDAAQLILQHMPLAGTGNTPHKSAVVPSIPS</sequence>
<protein>
    <submittedName>
        <fullName evidence="2">Fic/DOC family protein</fullName>
    </submittedName>
</protein>
<name>A0A328ZJ10_9BURK</name>
<keyword evidence="3" id="KW-1185">Reference proteome</keyword>
<dbReference type="InterPro" id="IPR036597">
    <property type="entry name" value="Fido-like_dom_sf"/>
</dbReference>
<gene>
    <name evidence="2" type="ORF">AX018_1006118</name>
</gene>
<evidence type="ECO:0000313" key="2">
    <source>
        <dbReference type="EMBL" id="RAR85335.1"/>
    </source>
</evidence>
<organism evidence="2 3">
    <name type="scientific">Paracidovorax anthurii</name>
    <dbReference type="NCBI Taxonomy" id="78229"/>
    <lineage>
        <taxon>Bacteria</taxon>
        <taxon>Pseudomonadati</taxon>
        <taxon>Pseudomonadota</taxon>
        <taxon>Betaproteobacteria</taxon>
        <taxon>Burkholderiales</taxon>
        <taxon>Comamonadaceae</taxon>
        <taxon>Paracidovorax</taxon>
    </lineage>
</organism>
<dbReference type="InterPro" id="IPR003812">
    <property type="entry name" value="Fido"/>
</dbReference>
<dbReference type="Pfam" id="PF02661">
    <property type="entry name" value="Fic"/>
    <property type="match status" value="1"/>
</dbReference>
<dbReference type="PROSITE" id="PS51459">
    <property type="entry name" value="FIDO"/>
    <property type="match status" value="1"/>
</dbReference>
<feature type="domain" description="Fido" evidence="1">
    <location>
        <begin position="1"/>
        <end position="88"/>
    </location>
</feature>
<comment type="caution">
    <text evidence="2">The sequence shown here is derived from an EMBL/GenBank/DDBJ whole genome shotgun (WGS) entry which is preliminary data.</text>
</comment>
<accession>A0A328ZJ10</accession>
<dbReference type="EMBL" id="QLTA01000006">
    <property type="protein sequence ID" value="RAR85335.1"/>
    <property type="molecule type" value="Genomic_DNA"/>
</dbReference>
<dbReference type="SUPFAM" id="SSF140931">
    <property type="entry name" value="Fic-like"/>
    <property type="match status" value="1"/>
</dbReference>
<dbReference type="Proteomes" id="UP000248856">
    <property type="component" value="Unassembled WGS sequence"/>
</dbReference>
<dbReference type="Gene3D" id="1.10.3290.10">
    <property type="entry name" value="Fido-like domain"/>
    <property type="match status" value="1"/>
</dbReference>
<evidence type="ECO:0000259" key="1">
    <source>
        <dbReference type="PROSITE" id="PS51459"/>
    </source>
</evidence>
<reference evidence="2 3" key="1">
    <citation type="submission" date="2018-06" db="EMBL/GenBank/DDBJ databases">
        <title>Genomic Encyclopedia of Archaeal and Bacterial Type Strains, Phase II (KMG-II): from individual species to whole genera.</title>
        <authorList>
            <person name="Goeker M."/>
        </authorList>
    </citation>
    <scope>NUCLEOTIDE SEQUENCE [LARGE SCALE GENOMIC DNA]</scope>
    <source>
        <strain evidence="2 3">CFPB 3232</strain>
    </source>
</reference>
<evidence type="ECO:0000313" key="3">
    <source>
        <dbReference type="Proteomes" id="UP000248856"/>
    </source>
</evidence>
<dbReference type="AlphaFoldDB" id="A0A328ZJ10"/>
<proteinExistence type="predicted"/>